<evidence type="ECO:0000256" key="1">
    <source>
        <dbReference type="ARBA" id="ARBA00008857"/>
    </source>
</evidence>
<dbReference type="InterPro" id="IPR050808">
    <property type="entry name" value="Phage_Integrase"/>
</dbReference>
<dbReference type="InterPro" id="IPR013762">
    <property type="entry name" value="Integrase-like_cat_sf"/>
</dbReference>
<evidence type="ECO:0000313" key="8">
    <source>
        <dbReference type="EMBL" id="MFC0811752.1"/>
    </source>
</evidence>
<dbReference type="EMBL" id="JBHMQU010000024">
    <property type="protein sequence ID" value="MFC0811752.1"/>
    <property type="molecule type" value="Genomic_DNA"/>
</dbReference>
<reference evidence="8 9" key="1">
    <citation type="submission" date="2024-09" db="EMBL/GenBank/DDBJ databases">
        <authorList>
            <person name="Sun Q."/>
            <person name="Mori K."/>
        </authorList>
    </citation>
    <scope>NUCLEOTIDE SEQUENCE [LARGE SCALE GENOMIC DNA]</scope>
    <source>
        <strain evidence="8 9">KCTC 42086</strain>
    </source>
</reference>
<dbReference type="PANTHER" id="PTHR30629:SF2">
    <property type="entry name" value="PROPHAGE INTEGRASE INTS-RELATED"/>
    <property type="match status" value="1"/>
</dbReference>
<dbReference type="Proteomes" id="UP001589920">
    <property type="component" value="Unassembled WGS sequence"/>
</dbReference>
<dbReference type="Pfam" id="PF00589">
    <property type="entry name" value="Phage_integrase"/>
    <property type="match status" value="1"/>
</dbReference>
<dbReference type="PROSITE" id="PS51900">
    <property type="entry name" value="CB"/>
    <property type="match status" value="1"/>
</dbReference>
<dbReference type="PANTHER" id="PTHR30629">
    <property type="entry name" value="PROPHAGE INTEGRASE"/>
    <property type="match status" value="1"/>
</dbReference>
<name>A0ABV6T3B3_9RHOB</name>
<organism evidence="8 9">
    <name type="scientific">Paracoccus panacisoli</name>
    <dbReference type="NCBI Taxonomy" id="1510163"/>
    <lineage>
        <taxon>Bacteria</taxon>
        <taxon>Pseudomonadati</taxon>
        <taxon>Pseudomonadota</taxon>
        <taxon>Alphaproteobacteria</taxon>
        <taxon>Rhodobacterales</taxon>
        <taxon>Paracoccaceae</taxon>
        <taxon>Paracoccus</taxon>
    </lineage>
</organism>
<dbReference type="InterPro" id="IPR010998">
    <property type="entry name" value="Integrase_recombinase_N"/>
</dbReference>
<keyword evidence="9" id="KW-1185">Reference proteome</keyword>
<evidence type="ECO:0000313" key="9">
    <source>
        <dbReference type="Proteomes" id="UP001589920"/>
    </source>
</evidence>
<evidence type="ECO:0000256" key="2">
    <source>
        <dbReference type="ARBA" id="ARBA00022908"/>
    </source>
</evidence>
<feature type="domain" description="Core-binding (CB)" evidence="7">
    <location>
        <begin position="102"/>
        <end position="183"/>
    </location>
</feature>
<evidence type="ECO:0000256" key="3">
    <source>
        <dbReference type="ARBA" id="ARBA00023125"/>
    </source>
</evidence>
<dbReference type="InterPro" id="IPR025166">
    <property type="entry name" value="Integrase_DNA_bind_dom"/>
</dbReference>
<dbReference type="Gene3D" id="1.10.443.10">
    <property type="entry name" value="Intergrase catalytic core"/>
    <property type="match status" value="1"/>
</dbReference>
<dbReference type="CDD" id="cd00796">
    <property type="entry name" value="INT_Rci_Hp1_C"/>
    <property type="match status" value="1"/>
</dbReference>
<dbReference type="InterPro" id="IPR038488">
    <property type="entry name" value="Integrase_DNA-bd_sf"/>
</dbReference>
<dbReference type="PROSITE" id="PS51898">
    <property type="entry name" value="TYR_RECOMBINASE"/>
    <property type="match status" value="1"/>
</dbReference>
<keyword evidence="4" id="KW-0233">DNA recombination</keyword>
<dbReference type="InterPro" id="IPR002104">
    <property type="entry name" value="Integrase_catalytic"/>
</dbReference>
<sequence>MSDKVKITKRAVDALKATDTRYVAWDTDLSGFGVRVGPTGGKTYVLKYRVGGGRAGRVRWGVIGQHGPLTPYQARDIARRWASEVAAGRDPAGEKQDRRAMPTVAALMQDYLDSHVKLRNKPSTAAYVRNLVERIISADPIARLKVSDVAASDIARLQARLSQTPTTANRVRAALSTAFGLAETWGYRPRNSNPCKEVDKYPERAKERYLSPAEFAALGDALDKADRGCLYIEEGGKQRLRLVGKSAVAAIRLMILTGARRGEILGLRWEWIDWQAAHVSLPDSKTGKKRILLNPAALAILEGLNVPGNSKCYIIRGGAGNDPETPLVNIKDSWGAIRQAAGLQDVRIHDLRHSFASVMVSAGMSLPMIGALLGHTDAKTTQRYAHLAADPLRAAADKGGSAIAGHLNAGKGGSEVTSMRRRG</sequence>
<evidence type="ECO:0000256" key="4">
    <source>
        <dbReference type="ARBA" id="ARBA00023172"/>
    </source>
</evidence>
<dbReference type="RefSeq" id="WP_394319180.1">
    <property type="nucleotide sequence ID" value="NZ_JBHMQU010000024.1"/>
</dbReference>
<keyword evidence="3 5" id="KW-0238">DNA-binding</keyword>
<dbReference type="SUPFAM" id="SSF56349">
    <property type="entry name" value="DNA breaking-rejoining enzymes"/>
    <property type="match status" value="1"/>
</dbReference>
<dbReference type="InterPro" id="IPR011010">
    <property type="entry name" value="DNA_brk_join_enz"/>
</dbReference>
<feature type="domain" description="Tyr recombinase" evidence="6">
    <location>
        <begin position="205"/>
        <end position="397"/>
    </location>
</feature>
<protein>
    <submittedName>
        <fullName evidence="8">Tyrosine-type recombinase/integrase</fullName>
    </submittedName>
</protein>
<evidence type="ECO:0000256" key="5">
    <source>
        <dbReference type="PROSITE-ProRule" id="PRU01248"/>
    </source>
</evidence>
<keyword evidence="2" id="KW-0229">DNA integration</keyword>
<dbReference type="InterPro" id="IPR044068">
    <property type="entry name" value="CB"/>
</dbReference>
<comment type="similarity">
    <text evidence="1">Belongs to the 'phage' integrase family.</text>
</comment>
<accession>A0ABV6T3B3</accession>
<evidence type="ECO:0000259" key="7">
    <source>
        <dbReference type="PROSITE" id="PS51900"/>
    </source>
</evidence>
<gene>
    <name evidence="8" type="ORF">ACFHYO_06450</name>
</gene>
<evidence type="ECO:0000259" key="6">
    <source>
        <dbReference type="PROSITE" id="PS51898"/>
    </source>
</evidence>
<dbReference type="Gene3D" id="1.10.150.130">
    <property type="match status" value="1"/>
</dbReference>
<proteinExistence type="inferred from homology"/>
<dbReference type="Pfam" id="PF13356">
    <property type="entry name" value="Arm-DNA-bind_3"/>
    <property type="match status" value="1"/>
</dbReference>
<comment type="caution">
    <text evidence="8">The sequence shown here is derived from an EMBL/GenBank/DDBJ whole genome shotgun (WGS) entry which is preliminary data.</text>
</comment>
<dbReference type="Gene3D" id="3.30.160.390">
    <property type="entry name" value="Integrase, DNA-binding domain"/>
    <property type="match status" value="1"/>
</dbReference>